<dbReference type="EMBL" id="SNRW01005277">
    <property type="protein sequence ID" value="KAA6385412.1"/>
    <property type="molecule type" value="Genomic_DNA"/>
</dbReference>
<dbReference type="InterPro" id="IPR039766">
    <property type="entry name" value="Vps53"/>
</dbReference>
<evidence type="ECO:0000259" key="1">
    <source>
        <dbReference type="Pfam" id="PF04100"/>
    </source>
</evidence>
<protein>
    <recommendedName>
        <fullName evidence="1">Vps53 N-terminal domain-containing protein</fullName>
    </recommendedName>
</protein>
<sequence>MSEIISWDVLDNEDDENFNFVNFVNATFPSQTSQNEIETALFAVRNRITQLDMEMSDAVHRQSVSRVYRSEYFDGGLKNGLQYVETRYTWLKRTIRSLERRQAVFPPCWSLQAHLSWEFCDQTRKDLEILLKRESAAGGTLNVRQLIQALFITIEFENELDIYVQSLQIEVDYMDNEDQLNEFDNNDSNIQKRTGQDKIMKELQIIQQDSDSKLEDQSSTVDRRAELLWKNILDRARNILRLNNINSRNEEDKRLKKENIKQQENDNNEYGELGRIQSHSASDINPQRLKGKDQRLTDEKRKQFEQKHNAHQISLVQAQEAKNTSALVPPFVPQFHGIISSCFQPFIA</sequence>
<proteinExistence type="predicted"/>
<dbReference type="GO" id="GO:0000938">
    <property type="term" value="C:GARP complex"/>
    <property type="evidence" value="ECO:0007669"/>
    <property type="project" value="InterPro"/>
</dbReference>
<dbReference type="PANTHER" id="PTHR12820:SF0">
    <property type="entry name" value="VACUOLAR PROTEIN SORTING-ASSOCIATED PROTEIN 53 HOMOLOG"/>
    <property type="match status" value="1"/>
</dbReference>
<dbReference type="Proteomes" id="UP000324800">
    <property type="component" value="Unassembled WGS sequence"/>
</dbReference>
<reference evidence="2 3" key="1">
    <citation type="submission" date="2019-03" db="EMBL/GenBank/DDBJ databases">
        <title>Single cell metagenomics reveals metabolic interactions within the superorganism composed of flagellate Streblomastix strix and complex community of Bacteroidetes bacteria on its surface.</title>
        <authorList>
            <person name="Treitli S.C."/>
            <person name="Kolisko M."/>
            <person name="Husnik F."/>
            <person name="Keeling P."/>
            <person name="Hampl V."/>
        </authorList>
    </citation>
    <scope>NUCLEOTIDE SEQUENCE [LARGE SCALE GENOMIC DNA]</scope>
    <source>
        <strain evidence="2">ST1C</strain>
    </source>
</reference>
<dbReference type="InterPro" id="IPR007234">
    <property type="entry name" value="Vps53_N"/>
</dbReference>
<evidence type="ECO:0000313" key="2">
    <source>
        <dbReference type="EMBL" id="KAA6385412.1"/>
    </source>
</evidence>
<feature type="domain" description="Vps53 N-terminal" evidence="1">
    <location>
        <begin position="81"/>
        <end position="347"/>
    </location>
</feature>
<dbReference type="AlphaFoldDB" id="A0A5J4VS45"/>
<name>A0A5J4VS45_9EUKA</name>
<feature type="non-terminal residue" evidence="2">
    <location>
        <position position="348"/>
    </location>
</feature>
<dbReference type="GO" id="GO:0042147">
    <property type="term" value="P:retrograde transport, endosome to Golgi"/>
    <property type="evidence" value="ECO:0007669"/>
    <property type="project" value="InterPro"/>
</dbReference>
<comment type="caution">
    <text evidence="2">The sequence shown here is derived from an EMBL/GenBank/DDBJ whole genome shotgun (WGS) entry which is preliminary data.</text>
</comment>
<dbReference type="OrthoDB" id="10261632at2759"/>
<dbReference type="Pfam" id="PF04100">
    <property type="entry name" value="Vps53_N"/>
    <property type="match status" value="1"/>
</dbReference>
<accession>A0A5J4VS45</accession>
<dbReference type="PANTHER" id="PTHR12820">
    <property type="entry name" value="VACUOLAR SORTING PROTEIN 53"/>
    <property type="match status" value="1"/>
</dbReference>
<dbReference type="GO" id="GO:0005829">
    <property type="term" value="C:cytosol"/>
    <property type="evidence" value="ECO:0007669"/>
    <property type="project" value="GOC"/>
</dbReference>
<gene>
    <name evidence="2" type="ORF">EZS28_019059</name>
</gene>
<organism evidence="2 3">
    <name type="scientific">Streblomastix strix</name>
    <dbReference type="NCBI Taxonomy" id="222440"/>
    <lineage>
        <taxon>Eukaryota</taxon>
        <taxon>Metamonada</taxon>
        <taxon>Preaxostyla</taxon>
        <taxon>Oxymonadida</taxon>
        <taxon>Streblomastigidae</taxon>
        <taxon>Streblomastix</taxon>
    </lineage>
</organism>
<evidence type="ECO:0000313" key="3">
    <source>
        <dbReference type="Proteomes" id="UP000324800"/>
    </source>
</evidence>